<accession>A0ABP8E627</accession>
<keyword evidence="2" id="KW-1185">Reference proteome</keyword>
<comment type="caution">
    <text evidence="1">The sequence shown here is derived from an EMBL/GenBank/DDBJ whole genome shotgun (WGS) entry which is preliminary data.</text>
</comment>
<name>A0ABP8E627_9MICO</name>
<reference evidence="2" key="1">
    <citation type="journal article" date="2019" name="Int. J. Syst. Evol. Microbiol.">
        <title>The Global Catalogue of Microorganisms (GCM) 10K type strain sequencing project: providing services to taxonomists for standard genome sequencing and annotation.</title>
        <authorList>
            <consortium name="The Broad Institute Genomics Platform"/>
            <consortium name="The Broad Institute Genome Sequencing Center for Infectious Disease"/>
            <person name="Wu L."/>
            <person name="Ma J."/>
        </authorList>
    </citation>
    <scope>NUCLEOTIDE SEQUENCE [LARGE SCALE GENOMIC DNA]</scope>
    <source>
        <strain evidence="2">JCM 17442</strain>
    </source>
</reference>
<evidence type="ECO:0000313" key="2">
    <source>
        <dbReference type="Proteomes" id="UP001501594"/>
    </source>
</evidence>
<evidence type="ECO:0000313" key="1">
    <source>
        <dbReference type="EMBL" id="GAA4267675.1"/>
    </source>
</evidence>
<gene>
    <name evidence="1" type="ORF">GCM10022256_32870</name>
</gene>
<sequence length="81" mass="8766">MERREVEVGALAVPGVDDAVDFVLRDGRALRILLRHPSIMSACLPVLSDGSLGDPAQPARERPLLRHLADWSGVKARSALV</sequence>
<proteinExistence type="predicted"/>
<organism evidence="1 2">
    <name type="scientific">Frondihabitans peucedani</name>
    <dbReference type="NCBI Taxonomy" id="598626"/>
    <lineage>
        <taxon>Bacteria</taxon>
        <taxon>Bacillati</taxon>
        <taxon>Actinomycetota</taxon>
        <taxon>Actinomycetes</taxon>
        <taxon>Micrococcales</taxon>
        <taxon>Microbacteriaceae</taxon>
        <taxon>Frondihabitans</taxon>
    </lineage>
</organism>
<dbReference type="EMBL" id="BAABAU010000005">
    <property type="protein sequence ID" value="GAA4267675.1"/>
    <property type="molecule type" value="Genomic_DNA"/>
</dbReference>
<dbReference type="Proteomes" id="UP001501594">
    <property type="component" value="Unassembled WGS sequence"/>
</dbReference>
<protein>
    <submittedName>
        <fullName evidence="1">Uncharacterized protein</fullName>
    </submittedName>
</protein>